<dbReference type="NCBIfam" id="TIGR01730">
    <property type="entry name" value="RND_mfp"/>
    <property type="match status" value="1"/>
</dbReference>
<dbReference type="Gene3D" id="2.40.50.100">
    <property type="match status" value="1"/>
</dbReference>
<dbReference type="AlphaFoldDB" id="A0A222G8S4"/>
<dbReference type="InterPro" id="IPR006143">
    <property type="entry name" value="RND_pump_MFP"/>
</dbReference>
<protein>
    <submittedName>
        <fullName evidence="3">Efflux transporter periplasmic adaptor subunit</fullName>
    </submittedName>
</protein>
<dbReference type="Gene3D" id="1.10.287.470">
    <property type="entry name" value="Helix hairpin bin"/>
    <property type="match status" value="1"/>
</dbReference>
<dbReference type="PANTHER" id="PTHR30469:SF20">
    <property type="entry name" value="EFFLUX RND TRANSPORTER PERIPLASMIC ADAPTOR SUBUNIT"/>
    <property type="match status" value="1"/>
</dbReference>
<dbReference type="SUPFAM" id="SSF111369">
    <property type="entry name" value="HlyD-like secretion proteins"/>
    <property type="match status" value="1"/>
</dbReference>
<evidence type="ECO:0000256" key="1">
    <source>
        <dbReference type="ARBA" id="ARBA00009477"/>
    </source>
</evidence>
<dbReference type="InterPro" id="IPR058627">
    <property type="entry name" value="MdtA-like_C"/>
</dbReference>
<sequence length="356" mass="38043">MTIISNSSRLFILSVAVLIFISGCSEQPIIEKTEAAPRPVKLITIASADDSRVFTYPATLDAVHSSKLNFQVGGKLEKLNVIAAQDVAKGDELASLEKRGFINQLNSAKAQFEAAESDFIRGTTLSKTGVISARDLEQLKSKKEVAESTYDSALKAIADSTLIAPYDAVVAAVPAKVLENITPGQHILTLFGKGQMEAIVNIPASIVATVNTRTDRQAFVILDAAPNELIHATYRRANLEADSASQTYEVRFVFTAPEGLNILPGMNASLQFKLTSPSKAHTVAVPTFAIFQENGQHYVWKVSTDSMQVSKAPVTIADGIGEELVITSGLNPGDTIVGAGANYLTEGMIVSSWSKS</sequence>
<proteinExistence type="inferred from homology"/>
<dbReference type="EMBL" id="CP020465">
    <property type="protein sequence ID" value="ASP48308.1"/>
    <property type="molecule type" value="Genomic_DNA"/>
</dbReference>
<dbReference type="OrthoDB" id="2110899at2"/>
<dbReference type="PANTHER" id="PTHR30469">
    <property type="entry name" value="MULTIDRUG RESISTANCE PROTEIN MDTA"/>
    <property type="match status" value="1"/>
</dbReference>
<comment type="similarity">
    <text evidence="1">Belongs to the membrane fusion protein (MFP) (TC 8.A.1) family.</text>
</comment>
<feature type="domain" description="Multidrug resistance protein MdtA-like C-terminal permuted SH3" evidence="2">
    <location>
        <begin position="283"/>
        <end position="340"/>
    </location>
</feature>
<dbReference type="RefSeq" id="WP_094122800.1">
    <property type="nucleotide sequence ID" value="NZ_CP020465.1"/>
</dbReference>
<keyword evidence="4" id="KW-1185">Reference proteome</keyword>
<name>A0A222G8S4_9GAMM</name>
<dbReference type="KEGG" id="cber:B5D82_11360"/>
<dbReference type="Proteomes" id="UP000202259">
    <property type="component" value="Chromosome"/>
</dbReference>
<evidence type="ECO:0000313" key="4">
    <source>
        <dbReference type="Proteomes" id="UP000202259"/>
    </source>
</evidence>
<dbReference type="GO" id="GO:0015562">
    <property type="term" value="F:efflux transmembrane transporter activity"/>
    <property type="evidence" value="ECO:0007669"/>
    <property type="project" value="TreeGrafter"/>
</dbReference>
<dbReference type="GO" id="GO:1990281">
    <property type="term" value="C:efflux pump complex"/>
    <property type="evidence" value="ECO:0007669"/>
    <property type="project" value="TreeGrafter"/>
</dbReference>
<evidence type="ECO:0000259" key="2">
    <source>
        <dbReference type="Pfam" id="PF25967"/>
    </source>
</evidence>
<evidence type="ECO:0000313" key="3">
    <source>
        <dbReference type="EMBL" id="ASP48308.1"/>
    </source>
</evidence>
<gene>
    <name evidence="3" type="ORF">B5D82_11360</name>
</gene>
<dbReference type="Pfam" id="PF25967">
    <property type="entry name" value="RND-MFP_C"/>
    <property type="match status" value="1"/>
</dbReference>
<dbReference type="Gene3D" id="2.40.420.20">
    <property type="match status" value="1"/>
</dbReference>
<reference evidence="3 4" key="1">
    <citation type="submission" date="2017-08" db="EMBL/GenBank/DDBJ databases">
        <title>Complete genome of Colwellia sp. NB097-1, a psychrophile bacterium ioslated from Bering Sea.</title>
        <authorList>
            <person name="Chen X."/>
        </authorList>
    </citation>
    <scope>NUCLEOTIDE SEQUENCE [LARGE SCALE GENOMIC DNA]</scope>
    <source>
        <strain evidence="3 4">NB097-1</strain>
    </source>
</reference>
<accession>A0A222G8S4</accession>
<organism evidence="3 4">
    <name type="scientific">Cognaticolwellia beringensis</name>
    <dbReference type="NCBI Taxonomy" id="1967665"/>
    <lineage>
        <taxon>Bacteria</taxon>
        <taxon>Pseudomonadati</taxon>
        <taxon>Pseudomonadota</taxon>
        <taxon>Gammaproteobacteria</taxon>
        <taxon>Alteromonadales</taxon>
        <taxon>Colwelliaceae</taxon>
        <taxon>Cognaticolwellia</taxon>
    </lineage>
</organism>